<sequence length="351" mass="36839">MMRAPGNAPWDDRVFIIAEAGVNHDGDMDKAFALIEAAAGAGADAVKFQTWLPGEIVGRFSHKVDYLERTTGVQETFYDLLERLRIGLEDTARLKAACEAAGVMFMSTPEGFDTLAYLTGDLDMAVVKIGSSEVNHSAFLTAAGKTGRPVILSTGASTLDEARHALAAVRAEGDPPVCVLHCVSEYPAPDAEMNLRALTTLADDLGVVVGLSDHSLGAEAAVAATAMGARVIEKHLTLDTKAPGPDHAASMAPDDFAALVRAVRRIESMLGDGVKRPRPSEAANISGIRRSVVALDALPAGTVLTAAHLGCKRPGTGAPPDDLPRLIGHRLTRALQPDEPVSWADVEPAGT</sequence>
<organism evidence="2 3">
    <name type="scientific">Brevundimonas abyssalis TAR-001</name>
    <dbReference type="NCBI Taxonomy" id="1391729"/>
    <lineage>
        <taxon>Bacteria</taxon>
        <taxon>Pseudomonadati</taxon>
        <taxon>Pseudomonadota</taxon>
        <taxon>Alphaproteobacteria</taxon>
        <taxon>Caulobacterales</taxon>
        <taxon>Caulobacteraceae</taxon>
        <taxon>Brevundimonas</taxon>
    </lineage>
</organism>
<dbReference type="OrthoDB" id="9781701at2"/>
<dbReference type="InterPro" id="IPR013785">
    <property type="entry name" value="Aldolase_TIM"/>
</dbReference>
<dbReference type="Pfam" id="PF03102">
    <property type="entry name" value="NeuB"/>
    <property type="match status" value="1"/>
</dbReference>
<evidence type="ECO:0000259" key="1">
    <source>
        <dbReference type="PROSITE" id="PS50844"/>
    </source>
</evidence>
<dbReference type="Gene3D" id="3.90.1210.10">
    <property type="entry name" value="Antifreeze-like/N-acetylneuraminic acid synthase C-terminal domain"/>
    <property type="match status" value="1"/>
</dbReference>
<dbReference type="Proteomes" id="UP000016569">
    <property type="component" value="Unassembled WGS sequence"/>
</dbReference>
<dbReference type="RefSeq" id="WP_021697730.1">
    <property type="nucleotide sequence ID" value="NZ_BATC01000033.1"/>
</dbReference>
<dbReference type="EMBL" id="BATC01000033">
    <property type="protein sequence ID" value="GAD59636.1"/>
    <property type="molecule type" value="Genomic_DNA"/>
</dbReference>
<dbReference type="InterPro" id="IPR006190">
    <property type="entry name" value="SAF_AFP_Neu5Ac"/>
</dbReference>
<proteinExistence type="predicted"/>
<evidence type="ECO:0000313" key="3">
    <source>
        <dbReference type="Proteomes" id="UP000016569"/>
    </source>
</evidence>
<dbReference type="Gene3D" id="3.20.20.70">
    <property type="entry name" value="Aldolase class I"/>
    <property type="match status" value="1"/>
</dbReference>
<dbReference type="InterPro" id="IPR013974">
    <property type="entry name" value="SAF"/>
</dbReference>
<keyword evidence="3" id="KW-1185">Reference proteome</keyword>
<gene>
    <name evidence="2" type="ORF">MBEBAB_1886</name>
</gene>
<dbReference type="PANTHER" id="PTHR42966:SF1">
    <property type="entry name" value="SIALIC ACID SYNTHASE"/>
    <property type="match status" value="1"/>
</dbReference>
<dbReference type="GO" id="GO:0047444">
    <property type="term" value="F:N-acylneuraminate-9-phosphate synthase activity"/>
    <property type="evidence" value="ECO:0007669"/>
    <property type="project" value="TreeGrafter"/>
</dbReference>
<dbReference type="CDD" id="cd11615">
    <property type="entry name" value="SAF_NeuB_like"/>
    <property type="match status" value="1"/>
</dbReference>
<dbReference type="GO" id="GO:0016051">
    <property type="term" value="P:carbohydrate biosynthetic process"/>
    <property type="evidence" value="ECO:0007669"/>
    <property type="project" value="InterPro"/>
</dbReference>
<dbReference type="PANTHER" id="PTHR42966">
    <property type="entry name" value="N-ACETYLNEURAMINATE SYNTHASE"/>
    <property type="match status" value="1"/>
</dbReference>
<protein>
    <submittedName>
        <fullName evidence="2">N-acetylneuraminate synthase</fullName>
    </submittedName>
</protein>
<evidence type="ECO:0000313" key="2">
    <source>
        <dbReference type="EMBL" id="GAD59636.1"/>
    </source>
</evidence>
<dbReference type="InterPro" id="IPR036732">
    <property type="entry name" value="AFP_Neu5c_C_sf"/>
</dbReference>
<dbReference type="SMART" id="SM00858">
    <property type="entry name" value="SAF"/>
    <property type="match status" value="1"/>
</dbReference>
<dbReference type="SUPFAM" id="SSF51269">
    <property type="entry name" value="AFP III-like domain"/>
    <property type="match status" value="1"/>
</dbReference>
<dbReference type="Pfam" id="PF08666">
    <property type="entry name" value="SAF"/>
    <property type="match status" value="1"/>
</dbReference>
<dbReference type="SUPFAM" id="SSF51569">
    <property type="entry name" value="Aldolase"/>
    <property type="match status" value="1"/>
</dbReference>
<name>A0A8E0TST5_9CAUL</name>
<dbReference type="InterPro" id="IPR013132">
    <property type="entry name" value="PseI/NeuA/B-like_N"/>
</dbReference>
<dbReference type="PROSITE" id="PS50844">
    <property type="entry name" value="AFP_LIKE"/>
    <property type="match status" value="1"/>
</dbReference>
<feature type="domain" description="AFP-like" evidence="1">
    <location>
        <begin position="291"/>
        <end position="349"/>
    </location>
</feature>
<dbReference type="AlphaFoldDB" id="A0A8E0TST5"/>
<dbReference type="InterPro" id="IPR051690">
    <property type="entry name" value="PseI-like"/>
</dbReference>
<dbReference type="InterPro" id="IPR057736">
    <property type="entry name" value="SAF_PseI/NeuA/NeuB"/>
</dbReference>
<reference evidence="3" key="1">
    <citation type="journal article" date="2013" name="Genome Announc.">
        <title>Draft Genome Sequence of the Dimorphic Prosthecate Bacterium Brevundimonas abyssalis TAR-001T.</title>
        <authorList>
            <person name="Tsubouchi T."/>
            <person name="Nishi S."/>
            <person name="Usui K."/>
            <person name="Shimane Y."/>
            <person name="Takaki Y."/>
            <person name="Maruyama T."/>
            <person name="Hatada Y."/>
        </authorList>
    </citation>
    <scope>NUCLEOTIDE SEQUENCE [LARGE SCALE GENOMIC DNA]</scope>
    <source>
        <strain evidence="3">TAR-001</strain>
    </source>
</reference>
<comment type="caution">
    <text evidence="2">The sequence shown here is derived from an EMBL/GenBank/DDBJ whole genome shotgun (WGS) entry which is preliminary data.</text>
</comment>
<accession>A0A8E0TST5</accession>